<dbReference type="Proteomes" id="UP000321331">
    <property type="component" value="Unassembled WGS sequence"/>
</dbReference>
<reference evidence="1 2" key="1">
    <citation type="submission" date="2019-07" db="EMBL/GenBank/DDBJ databases">
        <title>The First High-Quality Draft Genome Sequence of the Causal Agent of the Current Panama Disease Epidemic.</title>
        <authorList>
            <person name="Warmington R.J."/>
            <person name="Kay W."/>
            <person name="Jeffries A."/>
            <person name="Bebber D."/>
            <person name="Moore K."/>
            <person name="Studholme D.J."/>
        </authorList>
    </citation>
    <scope>NUCLEOTIDE SEQUENCE [LARGE SCALE GENOMIC DNA]</scope>
    <source>
        <strain evidence="1 2">TR4</strain>
    </source>
</reference>
<evidence type="ECO:0000313" key="2">
    <source>
        <dbReference type="Proteomes" id="UP000321331"/>
    </source>
</evidence>
<evidence type="ECO:0000313" key="1">
    <source>
        <dbReference type="EMBL" id="TXC09302.1"/>
    </source>
</evidence>
<dbReference type="AlphaFoldDB" id="A0A5C6TFB6"/>
<sequence>MATRFCTRIAAYKACLIGHHGACDWRASKPPARRPSVLVQDKLQHDELPSTCISRDGPFWNFHLIIIFVTAQEKLRLELGYLSDPGNVLDRPVQQSIELAIGG</sequence>
<gene>
    <name evidence="1" type="ORF">FocTR4_00005256</name>
</gene>
<accession>A0A5C6TFB6</accession>
<protein>
    <submittedName>
        <fullName evidence="1">Uncharacterized protein</fullName>
    </submittedName>
</protein>
<name>A0A5C6TFB6_FUSOC</name>
<organism evidence="1 2">
    <name type="scientific">Fusarium oxysporum f. sp. cubense</name>
    <dbReference type="NCBI Taxonomy" id="61366"/>
    <lineage>
        <taxon>Eukaryota</taxon>
        <taxon>Fungi</taxon>
        <taxon>Dikarya</taxon>
        <taxon>Ascomycota</taxon>
        <taxon>Pezizomycotina</taxon>
        <taxon>Sordariomycetes</taxon>
        <taxon>Hypocreomycetidae</taxon>
        <taxon>Hypocreales</taxon>
        <taxon>Nectriaceae</taxon>
        <taxon>Fusarium</taxon>
        <taxon>Fusarium oxysporum species complex</taxon>
    </lineage>
</organism>
<proteinExistence type="predicted"/>
<dbReference type="EMBL" id="VMNF01000004">
    <property type="protein sequence ID" value="TXC09302.1"/>
    <property type="molecule type" value="Genomic_DNA"/>
</dbReference>
<comment type="caution">
    <text evidence="1">The sequence shown here is derived from an EMBL/GenBank/DDBJ whole genome shotgun (WGS) entry which is preliminary data.</text>
</comment>